<accession>A0ACC2RDN9</accession>
<protein>
    <submittedName>
        <fullName evidence="1">Uncharacterized protein</fullName>
    </submittedName>
</protein>
<organism evidence="1 2">
    <name type="scientific">Entomophthora muscae</name>
    <dbReference type="NCBI Taxonomy" id="34485"/>
    <lineage>
        <taxon>Eukaryota</taxon>
        <taxon>Fungi</taxon>
        <taxon>Fungi incertae sedis</taxon>
        <taxon>Zoopagomycota</taxon>
        <taxon>Entomophthoromycotina</taxon>
        <taxon>Entomophthoromycetes</taxon>
        <taxon>Entomophthorales</taxon>
        <taxon>Entomophthoraceae</taxon>
        <taxon>Entomophthora</taxon>
    </lineage>
</organism>
<dbReference type="Proteomes" id="UP001165960">
    <property type="component" value="Unassembled WGS sequence"/>
</dbReference>
<reference evidence="1" key="1">
    <citation type="submission" date="2022-04" db="EMBL/GenBank/DDBJ databases">
        <title>Genome of the entomopathogenic fungus Entomophthora muscae.</title>
        <authorList>
            <person name="Elya C."/>
            <person name="Lovett B.R."/>
            <person name="Lee E."/>
            <person name="Macias A.M."/>
            <person name="Hajek A.E."/>
            <person name="De Bivort B.L."/>
            <person name="Kasson M.T."/>
            <person name="De Fine Licht H.H."/>
            <person name="Stajich J.E."/>
        </authorList>
    </citation>
    <scope>NUCLEOTIDE SEQUENCE</scope>
    <source>
        <strain evidence="1">Berkeley</strain>
    </source>
</reference>
<comment type="caution">
    <text evidence="1">The sequence shown here is derived from an EMBL/GenBank/DDBJ whole genome shotgun (WGS) entry which is preliminary data.</text>
</comment>
<name>A0ACC2RDN9_9FUNG</name>
<evidence type="ECO:0000313" key="1">
    <source>
        <dbReference type="EMBL" id="KAJ9048169.1"/>
    </source>
</evidence>
<proteinExistence type="predicted"/>
<sequence>MRGNEDPHVTVIPESLTLPDSSSSLPSNPNHASSCLPTASGSCPFPLSWVRPPTGSP</sequence>
<keyword evidence="2" id="KW-1185">Reference proteome</keyword>
<dbReference type="EMBL" id="QTSX02007519">
    <property type="protein sequence ID" value="KAJ9048169.1"/>
    <property type="molecule type" value="Genomic_DNA"/>
</dbReference>
<gene>
    <name evidence="1" type="ORF">DSO57_1037701</name>
</gene>
<evidence type="ECO:0000313" key="2">
    <source>
        <dbReference type="Proteomes" id="UP001165960"/>
    </source>
</evidence>